<feature type="domain" description="Signal transduction histidine kinase subgroup 3 dimerisation and phosphoacceptor" evidence="17">
    <location>
        <begin position="132"/>
        <end position="200"/>
    </location>
</feature>
<sequence>MKKYTIFLIFLYAAVTILSIVFVIINSFHLDISALLRDWLVLEQFLLSLLASFISLTFLLLLVWMILDDYSKRQINQNLRRILLNQNITLEDDTELGKNISRLSHKMQQLTNNLQKTENTYIANSQEIVKKERKRIARDLHDTVSQELFASSMILSGVSHSLDQLEKEQLQTQLSAVEEMLNNAQKDLRILLLHLRPTELEGRTLSEGFSMILKEITDKSNIEVVYKEDIRQLPKTIESNFFRIAQEFISNTLKHAQASRLEVYLNQTASEAQLKMIDDGVGFDMDEVRDLSYGLKNIEDRVNDLAGTVKFLSSKNKGVVMDIHVPIMKEAADGAN</sequence>
<dbReference type="PANTHER" id="PTHR24421:SF37">
    <property type="entry name" value="SENSOR HISTIDINE KINASE NARS"/>
    <property type="match status" value="1"/>
</dbReference>
<keyword evidence="5 13" id="KW-0808">Transferase</keyword>
<dbReference type="InterPro" id="IPR036890">
    <property type="entry name" value="HATPase_C_sf"/>
</dbReference>
<dbReference type="GO" id="GO:0005886">
    <property type="term" value="C:plasma membrane"/>
    <property type="evidence" value="ECO:0007669"/>
    <property type="project" value="UniProtKB-SubCell"/>
</dbReference>
<dbReference type="STRING" id="764298.STRMA_0077"/>
<dbReference type="PIRSF" id="PIRSF037431">
    <property type="entry name" value="STHK_LiaS"/>
    <property type="match status" value="1"/>
</dbReference>
<dbReference type="Pfam" id="PF02518">
    <property type="entry name" value="HATPase_c"/>
    <property type="match status" value="1"/>
</dbReference>
<gene>
    <name evidence="18" type="ORF">STRMA_0077</name>
</gene>
<keyword evidence="8 13" id="KW-0418">Kinase</keyword>
<evidence type="ECO:0000256" key="1">
    <source>
        <dbReference type="ARBA" id="ARBA00000085"/>
    </source>
</evidence>
<keyword evidence="12 13" id="KW-0472">Membrane</keyword>
<feature type="domain" description="Histidine kinase/HSP90-like ATPase" evidence="16">
    <location>
        <begin position="239"/>
        <end position="326"/>
    </location>
</feature>
<evidence type="ECO:0000256" key="8">
    <source>
        <dbReference type="ARBA" id="ARBA00022777"/>
    </source>
</evidence>
<feature type="transmembrane region" description="Helical" evidence="15">
    <location>
        <begin position="7"/>
        <end position="25"/>
    </location>
</feature>
<dbReference type="PANTHER" id="PTHR24421">
    <property type="entry name" value="NITRATE/NITRITE SENSOR PROTEIN NARX-RELATED"/>
    <property type="match status" value="1"/>
</dbReference>
<evidence type="ECO:0000256" key="10">
    <source>
        <dbReference type="ARBA" id="ARBA00022989"/>
    </source>
</evidence>
<keyword evidence="10 15" id="KW-1133">Transmembrane helix</keyword>
<evidence type="ECO:0000256" key="15">
    <source>
        <dbReference type="SAM" id="Phobius"/>
    </source>
</evidence>
<comment type="caution">
    <text evidence="18">The sequence shown here is derived from an EMBL/GenBank/DDBJ whole genome shotgun (WGS) entry which is preliminary data.</text>
</comment>
<dbReference type="AlphaFoldDB" id="G5JY30"/>
<evidence type="ECO:0000313" key="18">
    <source>
        <dbReference type="EMBL" id="EHJ52600.1"/>
    </source>
</evidence>
<evidence type="ECO:0000313" key="19">
    <source>
        <dbReference type="Proteomes" id="UP000003573"/>
    </source>
</evidence>
<dbReference type="Gene3D" id="1.20.5.1930">
    <property type="match status" value="1"/>
</dbReference>
<evidence type="ECO:0000259" key="17">
    <source>
        <dbReference type="Pfam" id="PF07730"/>
    </source>
</evidence>
<evidence type="ECO:0000256" key="12">
    <source>
        <dbReference type="ARBA" id="ARBA00023136"/>
    </source>
</evidence>
<evidence type="ECO:0000256" key="6">
    <source>
        <dbReference type="ARBA" id="ARBA00022692"/>
    </source>
</evidence>
<accession>G5JY30</accession>
<reference evidence="18 19" key="1">
    <citation type="journal article" date="2014" name="Int. J. Syst. Evol. Microbiol.">
        <title>Phylogenomics and the dynamic genome evolution of the genus Streptococcus.</title>
        <authorList>
            <consortium name="The Broad Institute Genome Sequencing Platform"/>
            <person name="Richards V.P."/>
            <person name="Palmer S.R."/>
            <person name="Pavinski Bitar P.D."/>
            <person name="Qin X."/>
            <person name="Weinstock G.M."/>
            <person name="Highlander S.K."/>
            <person name="Town C.D."/>
            <person name="Burne R.A."/>
            <person name="Stanhope M.J."/>
        </authorList>
    </citation>
    <scope>NUCLEOTIDE SEQUENCE [LARGE SCALE GENOMIC DNA]</scope>
    <source>
        <strain evidence="18 19">NCTC 11558</strain>
    </source>
</reference>
<dbReference type="Gene3D" id="3.30.565.10">
    <property type="entry name" value="Histidine kinase-like ATPase, C-terminal domain"/>
    <property type="match status" value="1"/>
</dbReference>
<dbReference type="CDD" id="cd16917">
    <property type="entry name" value="HATPase_UhpB-NarQ-NarX-like"/>
    <property type="match status" value="1"/>
</dbReference>
<dbReference type="RefSeq" id="WP_003080812.1">
    <property type="nucleotide sequence ID" value="NZ_AEUW02000001.1"/>
</dbReference>
<dbReference type="InterPro" id="IPR003594">
    <property type="entry name" value="HATPase_dom"/>
</dbReference>
<evidence type="ECO:0000256" key="9">
    <source>
        <dbReference type="ARBA" id="ARBA00022840"/>
    </source>
</evidence>
<proteinExistence type="predicted"/>
<name>G5JY30_9STRE</name>
<keyword evidence="6 15" id="KW-0812">Transmembrane</keyword>
<keyword evidence="4" id="KW-0597">Phosphoprotein</keyword>
<keyword evidence="19" id="KW-1185">Reference proteome</keyword>
<dbReference type="InterPro" id="IPR017202">
    <property type="entry name" value="LiaS/VraS"/>
</dbReference>
<keyword evidence="9 13" id="KW-0067">ATP-binding</keyword>
<evidence type="ECO:0000256" key="4">
    <source>
        <dbReference type="ARBA" id="ARBA00022553"/>
    </source>
</evidence>
<dbReference type="InterPro" id="IPR011712">
    <property type="entry name" value="Sig_transdc_His_kin_sub3_dim/P"/>
</dbReference>
<dbReference type="GO" id="GO:0046983">
    <property type="term" value="F:protein dimerization activity"/>
    <property type="evidence" value="ECO:0007669"/>
    <property type="project" value="InterPro"/>
</dbReference>
<evidence type="ECO:0000256" key="2">
    <source>
        <dbReference type="ARBA" id="ARBA00004651"/>
    </source>
</evidence>
<evidence type="ECO:0000256" key="7">
    <source>
        <dbReference type="ARBA" id="ARBA00022741"/>
    </source>
</evidence>
<feature type="coiled-coil region" evidence="14">
    <location>
        <begin position="100"/>
        <end position="127"/>
    </location>
</feature>
<keyword evidence="11 13" id="KW-0902">Two-component regulatory system</keyword>
<organism evidence="18 19">
    <name type="scientific">Streptococcus macacae NCTC 11558</name>
    <dbReference type="NCBI Taxonomy" id="764298"/>
    <lineage>
        <taxon>Bacteria</taxon>
        <taxon>Bacillati</taxon>
        <taxon>Bacillota</taxon>
        <taxon>Bacilli</taxon>
        <taxon>Lactobacillales</taxon>
        <taxon>Streptococcaceae</taxon>
        <taxon>Streptococcus</taxon>
    </lineage>
</organism>
<dbReference type="Proteomes" id="UP000003573">
    <property type="component" value="Unassembled WGS sequence"/>
</dbReference>
<dbReference type="EC" id="2.7.13.3" evidence="13"/>
<evidence type="ECO:0000256" key="13">
    <source>
        <dbReference type="PIRNR" id="PIRNR037431"/>
    </source>
</evidence>
<dbReference type="EMBL" id="AEUW02000001">
    <property type="protein sequence ID" value="EHJ52600.1"/>
    <property type="molecule type" value="Genomic_DNA"/>
</dbReference>
<dbReference type="InterPro" id="IPR050482">
    <property type="entry name" value="Sensor_HK_TwoCompSys"/>
</dbReference>
<evidence type="ECO:0000256" key="3">
    <source>
        <dbReference type="ARBA" id="ARBA00022475"/>
    </source>
</evidence>
<dbReference type="GO" id="GO:0005524">
    <property type="term" value="F:ATP binding"/>
    <property type="evidence" value="ECO:0007669"/>
    <property type="project" value="UniProtKB-UniRule"/>
</dbReference>
<dbReference type="SUPFAM" id="SSF55874">
    <property type="entry name" value="ATPase domain of HSP90 chaperone/DNA topoisomerase II/histidine kinase"/>
    <property type="match status" value="1"/>
</dbReference>
<keyword evidence="7 13" id="KW-0547">Nucleotide-binding</keyword>
<feature type="transmembrane region" description="Helical" evidence="15">
    <location>
        <begin position="45"/>
        <end position="67"/>
    </location>
</feature>
<evidence type="ECO:0000256" key="14">
    <source>
        <dbReference type="SAM" id="Coils"/>
    </source>
</evidence>
<dbReference type="eggNOG" id="COG4585">
    <property type="taxonomic scope" value="Bacteria"/>
</dbReference>
<evidence type="ECO:0000259" key="16">
    <source>
        <dbReference type="Pfam" id="PF02518"/>
    </source>
</evidence>
<dbReference type="Pfam" id="PF07730">
    <property type="entry name" value="HisKA_3"/>
    <property type="match status" value="1"/>
</dbReference>
<protein>
    <recommendedName>
        <fullName evidence="13">Sensor histidine kinase</fullName>
        <ecNumber evidence="13">2.7.13.3</ecNumber>
    </recommendedName>
</protein>
<keyword evidence="14" id="KW-0175">Coiled coil</keyword>
<comment type="catalytic activity">
    <reaction evidence="1 13">
        <text>ATP + protein L-histidine = ADP + protein N-phospho-L-histidine.</text>
        <dbReference type="EC" id="2.7.13.3"/>
    </reaction>
</comment>
<dbReference type="GO" id="GO:0000155">
    <property type="term" value="F:phosphorelay sensor kinase activity"/>
    <property type="evidence" value="ECO:0007669"/>
    <property type="project" value="UniProtKB-UniRule"/>
</dbReference>
<dbReference type="OrthoDB" id="9795828at2"/>
<evidence type="ECO:0000256" key="11">
    <source>
        <dbReference type="ARBA" id="ARBA00023012"/>
    </source>
</evidence>
<comment type="subcellular location">
    <subcellularLocation>
        <location evidence="2 13">Cell membrane</location>
        <topology evidence="2 13">Multi-pass membrane protein</topology>
    </subcellularLocation>
</comment>
<evidence type="ECO:0000256" key="5">
    <source>
        <dbReference type="ARBA" id="ARBA00022679"/>
    </source>
</evidence>
<keyword evidence="3 13" id="KW-1003">Cell membrane</keyword>